<reference evidence="2" key="1">
    <citation type="journal article" date="2015" name="MBio">
        <title>Genome-Resolved Metagenomic Analysis Reveals Roles for Candidate Phyla and Other Microbial Community Members in Biogeochemical Transformations in Oil Reservoirs.</title>
        <authorList>
            <person name="Hu P."/>
            <person name="Tom L."/>
            <person name="Singh A."/>
            <person name="Thomas B.C."/>
            <person name="Baker B.J."/>
            <person name="Piceno Y.M."/>
            <person name="Andersen G.L."/>
            <person name="Banfield J.F."/>
        </authorList>
    </citation>
    <scope>NUCLEOTIDE SEQUENCE [LARGE SCALE GENOMIC DNA]</scope>
</reference>
<dbReference type="InterPro" id="IPR036412">
    <property type="entry name" value="HAD-like_sf"/>
</dbReference>
<dbReference type="Gene3D" id="3.40.50.1000">
    <property type="entry name" value="HAD superfamily/HAD-like"/>
    <property type="match status" value="1"/>
</dbReference>
<dbReference type="GO" id="GO:0016787">
    <property type="term" value="F:hydrolase activity"/>
    <property type="evidence" value="ECO:0007669"/>
    <property type="project" value="UniProtKB-KW"/>
</dbReference>
<dbReference type="Pfam" id="PF00702">
    <property type="entry name" value="Hydrolase"/>
    <property type="match status" value="1"/>
</dbReference>
<protein>
    <submittedName>
        <fullName evidence="1">Haloacid dehalogenase domain protein hydrolase</fullName>
    </submittedName>
</protein>
<dbReference type="EMBL" id="LGGW01000083">
    <property type="protein sequence ID" value="KUK89544.1"/>
    <property type="molecule type" value="Genomic_DNA"/>
</dbReference>
<dbReference type="InterPro" id="IPR006439">
    <property type="entry name" value="HAD-SF_hydro_IA"/>
</dbReference>
<dbReference type="AlphaFoldDB" id="A0A117M827"/>
<dbReference type="NCBIfam" id="TIGR01549">
    <property type="entry name" value="HAD-SF-IA-v1"/>
    <property type="match status" value="1"/>
</dbReference>
<evidence type="ECO:0000313" key="1">
    <source>
        <dbReference type="EMBL" id="KUK89544.1"/>
    </source>
</evidence>
<accession>A0A117M827</accession>
<dbReference type="NCBIfam" id="TIGR01509">
    <property type="entry name" value="HAD-SF-IA-v3"/>
    <property type="match status" value="1"/>
</dbReference>
<dbReference type="Gene3D" id="1.10.150.240">
    <property type="entry name" value="Putative phosphatase, domain 2"/>
    <property type="match status" value="1"/>
</dbReference>
<proteinExistence type="predicted"/>
<sequence>MGGVVTINTNVIPSIVEYLGITEKRFFQLAGENWTKLLTGKIDAQQFWLQIFKKINMKIKENLFAAYFHPRRNYEVIEIINNLKKKYRVVCGTNTFHIHYQYHLEQGDYDFFDKVYASHLIGIAKPDPLFYQYILEHENVTKEKTIFIDDTMENVISARNIGIQAIHFRDSDGLKNDLKSFFIKINCYDY</sequence>
<dbReference type="PATRIC" id="fig|1236046.5.peg.714"/>
<dbReference type="PANTHER" id="PTHR43611">
    <property type="entry name" value="ALPHA-D-GLUCOSE 1-PHOSPHATE PHOSPHATASE"/>
    <property type="match status" value="1"/>
</dbReference>
<organism evidence="1 2">
    <name type="scientific">Mesotoga infera</name>
    <dbReference type="NCBI Taxonomy" id="1236046"/>
    <lineage>
        <taxon>Bacteria</taxon>
        <taxon>Thermotogati</taxon>
        <taxon>Thermotogota</taxon>
        <taxon>Thermotogae</taxon>
        <taxon>Kosmotogales</taxon>
        <taxon>Kosmotogaceae</taxon>
        <taxon>Mesotoga</taxon>
    </lineage>
</organism>
<keyword evidence="1" id="KW-0378">Hydrolase</keyword>
<gene>
    <name evidence="1" type="ORF">XE02_0975</name>
</gene>
<dbReference type="PANTHER" id="PTHR43611:SF3">
    <property type="entry name" value="FLAVIN MONONUCLEOTIDE HYDROLASE 1, CHLOROPLATIC"/>
    <property type="match status" value="1"/>
</dbReference>
<name>A0A117M827_9BACT</name>
<dbReference type="Proteomes" id="UP000055014">
    <property type="component" value="Unassembled WGS sequence"/>
</dbReference>
<dbReference type="InterPro" id="IPR023214">
    <property type="entry name" value="HAD_sf"/>
</dbReference>
<dbReference type="PRINTS" id="PR00413">
    <property type="entry name" value="HADHALOGNASE"/>
</dbReference>
<dbReference type="SUPFAM" id="SSF56784">
    <property type="entry name" value="HAD-like"/>
    <property type="match status" value="1"/>
</dbReference>
<comment type="caution">
    <text evidence="1">The sequence shown here is derived from an EMBL/GenBank/DDBJ whole genome shotgun (WGS) entry which is preliminary data.</text>
</comment>
<dbReference type="InterPro" id="IPR023198">
    <property type="entry name" value="PGP-like_dom2"/>
</dbReference>
<evidence type="ECO:0000313" key="2">
    <source>
        <dbReference type="Proteomes" id="UP000055014"/>
    </source>
</evidence>